<accession>A0ABU0TMI0</accession>
<dbReference type="Gene3D" id="3.30.230.10">
    <property type="match status" value="1"/>
</dbReference>
<keyword evidence="3 5" id="KW-0227">DNA damage</keyword>
<comment type="similarity">
    <text evidence="1 5">Belongs to the DNA mismatch repair MutL/HexB family.</text>
</comment>
<dbReference type="SUPFAM" id="SSF118116">
    <property type="entry name" value="DNA mismatch repair protein MutL"/>
    <property type="match status" value="1"/>
</dbReference>
<dbReference type="SMART" id="SM01340">
    <property type="entry name" value="DNA_mis_repair"/>
    <property type="match status" value="1"/>
</dbReference>
<dbReference type="InterPro" id="IPR042121">
    <property type="entry name" value="MutL_C_regsub"/>
</dbReference>
<dbReference type="PROSITE" id="PS00058">
    <property type="entry name" value="DNA_MISMATCH_REPAIR_1"/>
    <property type="match status" value="1"/>
</dbReference>
<dbReference type="InterPro" id="IPR037198">
    <property type="entry name" value="MutL_C_sf"/>
</dbReference>
<dbReference type="Pfam" id="PF08676">
    <property type="entry name" value="MutL_C"/>
    <property type="match status" value="1"/>
</dbReference>
<gene>
    <name evidence="5" type="primary">mutL</name>
    <name evidence="7" type="ORF">QE404_003395</name>
</gene>
<protein>
    <recommendedName>
        <fullName evidence="2 5">DNA mismatch repair protein MutL</fullName>
    </recommendedName>
</protein>
<proteinExistence type="inferred from homology"/>
<dbReference type="InterPro" id="IPR036890">
    <property type="entry name" value="HATPase_C_sf"/>
</dbReference>
<dbReference type="InterPro" id="IPR042120">
    <property type="entry name" value="MutL_C_dimsub"/>
</dbReference>
<dbReference type="InterPro" id="IPR014790">
    <property type="entry name" value="MutL_C"/>
</dbReference>
<dbReference type="Pfam" id="PF01119">
    <property type="entry name" value="DNA_mis_repair"/>
    <property type="match status" value="1"/>
</dbReference>
<dbReference type="InterPro" id="IPR020568">
    <property type="entry name" value="Ribosomal_Su5_D2-typ_SF"/>
</dbReference>
<dbReference type="InterPro" id="IPR014721">
    <property type="entry name" value="Ribsml_uS5_D2-typ_fold_subgr"/>
</dbReference>
<dbReference type="PANTHER" id="PTHR10073">
    <property type="entry name" value="DNA MISMATCH REPAIR PROTEIN MLH, PMS, MUTL"/>
    <property type="match status" value="1"/>
</dbReference>
<keyword evidence="4 5" id="KW-0234">DNA repair</keyword>
<dbReference type="CDD" id="cd00782">
    <property type="entry name" value="MutL_Trans"/>
    <property type="match status" value="1"/>
</dbReference>
<dbReference type="InterPro" id="IPR002099">
    <property type="entry name" value="MutL/Mlh/PMS"/>
</dbReference>
<evidence type="ECO:0000256" key="5">
    <source>
        <dbReference type="HAMAP-Rule" id="MF_00149"/>
    </source>
</evidence>
<dbReference type="PANTHER" id="PTHR10073:SF12">
    <property type="entry name" value="DNA MISMATCH REPAIR PROTEIN MLH1"/>
    <property type="match status" value="1"/>
</dbReference>
<dbReference type="Gene3D" id="3.30.1540.20">
    <property type="entry name" value="MutL, C-terminal domain, dimerisation subdomain"/>
    <property type="match status" value="1"/>
</dbReference>
<evidence type="ECO:0000313" key="7">
    <source>
        <dbReference type="EMBL" id="MDQ1098248.1"/>
    </source>
</evidence>
<dbReference type="NCBIfam" id="TIGR00585">
    <property type="entry name" value="mutl"/>
    <property type="match status" value="1"/>
</dbReference>
<name>A0ABU0TMI0_9FLAO</name>
<evidence type="ECO:0000256" key="2">
    <source>
        <dbReference type="ARBA" id="ARBA00021975"/>
    </source>
</evidence>
<dbReference type="InterPro" id="IPR014762">
    <property type="entry name" value="DNA_mismatch_repair_CS"/>
</dbReference>
<dbReference type="SUPFAM" id="SSF54211">
    <property type="entry name" value="Ribosomal protein S5 domain 2-like"/>
    <property type="match status" value="1"/>
</dbReference>
<evidence type="ECO:0000313" key="8">
    <source>
        <dbReference type="Proteomes" id="UP001225072"/>
    </source>
</evidence>
<reference evidence="7 8" key="1">
    <citation type="submission" date="2023-07" db="EMBL/GenBank/DDBJ databases">
        <title>Functional and genomic diversity of the sorghum phyllosphere microbiome.</title>
        <authorList>
            <person name="Shade A."/>
        </authorList>
    </citation>
    <scope>NUCLEOTIDE SEQUENCE [LARGE SCALE GENOMIC DNA]</scope>
    <source>
        <strain evidence="7 8">SORGH_AS_1064</strain>
    </source>
</reference>
<sequence>MSDIIQLLPDHVANQIAAGEVVQRPASIVKELLENAIDAEATKIELIVRDAGKNLIQVVDDGKGMSETDARMAFERHATSKIKGTEDIFKISTKGFRGEALASIAAVSQVELRTKQPGASIGTNIYIEGGVFQFQDPVQTAEGSNFLVKNLFYNVPARRKFLKNNNIEFRHVIDEFQRVALAHENLEFSLYHDDEAVFRLRKGSQMQRIVDIFGRKLQPQLIPIREDIIWCQLHGFVAKPEGAKKTRGEQFLFVNGRYFKSAYFNKAVQEAFEGLLLPGYIPTFFLYLELDPEKIDVNIHPQKTEVKFEDEHLIFALIRSTIKRSLGIYNVAPSLDFEKDPKIDEIMQKSFPSKANSGTVKMPEIIVDRDYNPFLQEREFKQTEIQNLADMYHQNISAEPSKINLFEDEDFDEDLMRLPSGYWLFNKGDRTLMLDLGRMHRLVVAESTRPTKKGVPNTHALLFSLEYHMNEIEKNKYKSIKKFLPELGFDMKIAHESVLRIDAVPEGLKETQVMKFLEDLFEVLEYRTEDEFMHFYQNQWNKMQSKSRFDFIYKKDAEQLIRDFTALGFPEFLPNGKRCFYEVPFNDFKSKF</sequence>
<feature type="domain" description="DNA mismatch repair protein S5" evidence="6">
    <location>
        <begin position="209"/>
        <end position="327"/>
    </location>
</feature>
<dbReference type="InterPro" id="IPR020667">
    <property type="entry name" value="DNA_mismatch_repair_MutL"/>
</dbReference>
<evidence type="ECO:0000256" key="1">
    <source>
        <dbReference type="ARBA" id="ARBA00006082"/>
    </source>
</evidence>
<dbReference type="RefSeq" id="WP_307452372.1">
    <property type="nucleotide sequence ID" value="NZ_JAUTAL010000001.1"/>
</dbReference>
<dbReference type="Gene3D" id="3.30.565.10">
    <property type="entry name" value="Histidine kinase-like ATPase, C-terminal domain"/>
    <property type="match status" value="1"/>
</dbReference>
<dbReference type="Pfam" id="PF13589">
    <property type="entry name" value="HATPase_c_3"/>
    <property type="match status" value="1"/>
</dbReference>
<keyword evidence="8" id="KW-1185">Reference proteome</keyword>
<organism evidence="7 8">
    <name type="scientific">Chryseobacterium camelliae</name>
    <dbReference type="NCBI Taxonomy" id="1265445"/>
    <lineage>
        <taxon>Bacteria</taxon>
        <taxon>Pseudomonadati</taxon>
        <taxon>Bacteroidota</taxon>
        <taxon>Flavobacteriia</taxon>
        <taxon>Flavobacteriales</taxon>
        <taxon>Weeksellaceae</taxon>
        <taxon>Chryseobacterium group</taxon>
        <taxon>Chryseobacterium</taxon>
    </lineage>
</organism>
<evidence type="ECO:0000259" key="6">
    <source>
        <dbReference type="SMART" id="SM01340"/>
    </source>
</evidence>
<comment type="caution">
    <text evidence="7">The sequence shown here is derived from an EMBL/GenBank/DDBJ whole genome shotgun (WGS) entry which is preliminary data.</text>
</comment>
<dbReference type="CDD" id="cd16926">
    <property type="entry name" value="HATPase_MutL-MLH-PMS-like"/>
    <property type="match status" value="1"/>
</dbReference>
<dbReference type="Proteomes" id="UP001225072">
    <property type="component" value="Unassembled WGS sequence"/>
</dbReference>
<evidence type="ECO:0000256" key="3">
    <source>
        <dbReference type="ARBA" id="ARBA00022763"/>
    </source>
</evidence>
<dbReference type="HAMAP" id="MF_00149">
    <property type="entry name" value="DNA_mis_repair"/>
    <property type="match status" value="1"/>
</dbReference>
<dbReference type="EMBL" id="JAUTAL010000001">
    <property type="protein sequence ID" value="MDQ1098248.1"/>
    <property type="molecule type" value="Genomic_DNA"/>
</dbReference>
<comment type="function">
    <text evidence="5">This protein is involved in the repair of mismatches in DNA. It is required for dam-dependent methyl-directed DNA mismatch repair. May act as a 'molecular matchmaker', a protein that promotes the formation of a stable complex between two or more DNA-binding proteins in an ATP-dependent manner without itself being part of a final effector complex.</text>
</comment>
<dbReference type="Gene3D" id="3.30.1370.100">
    <property type="entry name" value="MutL, C-terminal domain, regulatory subdomain"/>
    <property type="match status" value="1"/>
</dbReference>
<evidence type="ECO:0000256" key="4">
    <source>
        <dbReference type="ARBA" id="ARBA00023204"/>
    </source>
</evidence>
<dbReference type="InterPro" id="IPR013507">
    <property type="entry name" value="DNA_mismatch_S5_2-like"/>
</dbReference>
<dbReference type="SUPFAM" id="SSF55874">
    <property type="entry name" value="ATPase domain of HSP90 chaperone/DNA topoisomerase II/histidine kinase"/>
    <property type="match status" value="1"/>
</dbReference>
<dbReference type="InterPro" id="IPR038973">
    <property type="entry name" value="MutL/Mlh/Pms-like"/>
</dbReference>